<dbReference type="PANTHER" id="PTHR30151:SF20">
    <property type="entry name" value="ABC TRANSPORTER PERMEASE PROTEIN HI_0355-RELATED"/>
    <property type="match status" value="1"/>
</dbReference>
<evidence type="ECO:0000259" key="8">
    <source>
        <dbReference type="PROSITE" id="PS50928"/>
    </source>
</evidence>
<keyword evidence="4 7" id="KW-0812">Transmembrane</keyword>
<reference evidence="9 10" key="1">
    <citation type="submission" date="2018-12" db="EMBL/GenBank/DDBJ databases">
        <title>Alloscrdovia theropitheci sp. nov: a novel taxon from the feces of the bleeding-herat monkey (Theropithecus geleda).</title>
        <authorList>
            <person name="Modesto M."/>
        </authorList>
    </citation>
    <scope>NUCLEOTIDE SEQUENCE [LARGE SCALE GENOMIC DNA]</scope>
    <source>
        <strain evidence="9 10">GLDI4/2</strain>
    </source>
</reference>
<comment type="subcellular location">
    <subcellularLocation>
        <location evidence="1 7">Cell membrane</location>
        <topology evidence="1 7">Multi-pass membrane protein</topology>
    </subcellularLocation>
</comment>
<sequence length="254" mass="27605">MSKLFFHTLPTLTVILIVAAVWEISANSNPETARIWASPSRIWTATQLNWPSLYSNLVVTTSEALWGFALAIVIGIALGAILYLSSLANAALMPILTAAQTLPLISVTPFFLWWFGFDDSGKIALVTLFSIFPIAIQTSRGLRAVPRYFADVALTCGASRTWTLWHVQMRVAARQIFSGIRIAGTYIFATAATAEYMGSRHGIGLFLQSAYNATQAPLVWAATISIVILTGIVMLAVICVERLLLGNPADDNIN</sequence>
<evidence type="ECO:0000256" key="1">
    <source>
        <dbReference type="ARBA" id="ARBA00004651"/>
    </source>
</evidence>
<dbReference type="GO" id="GO:0055085">
    <property type="term" value="P:transmembrane transport"/>
    <property type="evidence" value="ECO:0007669"/>
    <property type="project" value="InterPro"/>
</dbReference>
<evidence type="ECO:0000256" key="2">
    <source>
        <dbReference type="ARBA" id="ARBA00022448"/>
    </source>
</evidence>
<comment type="caution">
    <text evidence="9">The sequence shown here is derived from an EMBL/GenBank/DDBJ whole genome shotgun (WGS) entry which is preliminary data.</text>
</comment>
<keyword evidence="2 7" id="KW-0813">Transport</keyword>
<protein>
    <submittedName>
        <fullName evidence="9">ABC transporter permease subunit</fullName>
    </submittedName>
</protein>
<dbReference type="InterPro" id="IPR000515">
    <property type="entry name" value="MetI-like"/>
</dbReference>
<dbReference type="InterPro" id="IPR035906">
    <property type="entry name" value="MetI-like_sf"/>
</dbReference>
<evidence type="ECO:0000313" key="10">
    <source>
        <dbReference type="Proteomes" id="UP000291289"/>
    </source>
</evidence>
<feature type="transmembrane region" description="Helical" evidence="7">
    <location>
        <begin position="218"/>
        <end position="240"/>
    </location>
</feature>
<dbReference type="Proteomes" id="UP000291289">
    <property type="component" value="Unassembled WGS sequence"/>
</dbReference>
<dbReference type="PROSITE" id="PS50928">
    <property type="entry name" value="ABC_TM1"/>
    <property type="match status" value="1"/>
</dbReference>
<proteinExistence type="inferred from homology"/>
<keyword evidence="10" id="KW-1185">Reference proteome</keyword>
<organism evidence="9 10">
    <name type="scientific">Alloscardovia theropitheci</name>
    <dbReference type="NCBI Taxonomy" id="2496842"/>
    <lineage>
        <taxon>Bacteria</taxon>
        <taxon>Bacillati</taxon>
        <taxon>Actinomycetota</taxon>
        <taxon>Actinomycetes</taxon>
        <taxon>Bifidobacteriales</taxon>
        <taxon>Bifidobacteriaceae</taxon>
        <taxon>Alloscardovia</taxon>
    </lineage>
</organism>
<dbReference type="Pfam" id="PF00528">
    <property type="entry name" value="BPD_transp_1"/>
    <property type="match status" value="1"/>
</dbReference>
<dbReference type="Gene3D" id="1.10.3720.10">
    <property type="entry name" value="MetI-like"/>
    <property type="match status" value="1"/>
</dbReference>
<dbReference type="OrthoDB" id="7274389at2"/>
<evidence type="ECO:0000256" key="4">
    <source>
        <dbReference type="ARBA" id="ARBA00022692"/>
    </source>
</evidence>
<feature type="transmembrane region" description="Helical" evidence="7">
    <location>
        <begin position="179"/>
        <end position="198"/>
    </location>
</feature>
<accession>A0A4R0QXH1</accession>
<gene>
    <name evidence="9" type="ORF">EJ419_03585</name>
</gene>
<feature type="domain" description="ABC transmembrane type-1" evidence="8">
    <location>
        <begin position="57"/>
        <end position="237"/>
    </location>
</feature>
<keyword evidence="6 7" id="KW-0472">Membrane</keyword>
<evidence type="ECO:0000256" key="5">
    <source>
        <dbReference type="ARBA" id="ARBA00022989"/>
    </source>
</evidence>
<feature type="transmembrane region" description="Helical" evidence="7">
    <location>
        <begin position="91"/>
        <end position="115"/>
    </location>
</feature>
<name>A0A4R0QXH1_9BIFI</name>
<dbReference type="SUPFAM" id="SSF161098">
    <property type="entry name" value="MetI-like"/>
    <property type="match status" value="1"/>
</dbReference>
<evidence type="ECO:0000313" key="9">
    <source>
        <dbReference type="EMBL" id="TCD54141.1"/>
    </source>
</evidence>
<keyword evidence="5 7" id="KW-1133">Transmembrane helix</keyword>
<keyword evidence="3" id="KW-1003">Cell membrane</keyword>
<dbReference type="CDD" id="cd06261">
    <property type="entry name" value="TM_PBP2"/>
    <property type="match status" value="1"/>
</dbReference>
<evidence type="ECO:0000256" key="6">
    <source>
        <dbReference type="ARBA" id="ARBA00023136"/>
    </source>
</evidence>
<dbReference type="AlphaFoldDB" id="A0A4R0QXH1"/>
<dbReference type="PANTHER" id="PTHR30151">
    <property type="entry name" value="ALKANE SULFONATE ABC TRANSPORTER-RELATED, MEMBRANE SUBUNIT"/>
    <property type="match status" value="1"/>
</dbReference>
<dbReference type="EMBL" id="RXLP01000019">
    <property type="protein sequence ID" value="TCD54141.1"/>
    <property type="molecule type" value="Genomic_DNA"/>
</dbReference>
<dbReference type="GO" id="GO:0005886">
    <property type="term" value="C:plasma membrane"/>
    <property type="evidence" value="ECO:0007669"/>
    <property type="project" value="UniProtKB-SubCell"/>
</dbReference>
<evidence type="ECO:0000256" key="7">
    <source>
        <dbReference type="RuleBase" id="RU363032"/>
    </source>
</evidence>
<comment type="similarity">
    <text evidence="7">Belongs to the binding-protein-dependent transport system permease family.</text>
</comment>
<evidence type="ECO:0000256" key="3">
    <source>
        <dbReference type="ARBA" id="ARBA00022475"/>
    </source>
</evidence>
<feature type="transmembrane region" description="Helical" evidence="7">
    <location>
        <begin position="64"/>
        <end position="84"/>
    </location>
</feature>